<reference evidence="2 3" key="1">
    <citation type="submission" date="2019-06" db="EMBL/GenBank/DDBJ databases">
        <title>Pac Bio to generate improved reference genome sequences for organisms with transposon mutant libraries (support for FEBA project).</title>
        <authorList>
            <person name="Blow M."/>
        </authorList>
    </citation>
    <scope>NUCLEOTIDE SEQUENCE [LARGE SCALE GENOMIC DNA]</scope>
    <source>
        <strain evidence="2 3">USDA 1844</strain>
    </source>
</reference>
<evidence type="ECO:0000313" key="2">
    <source>
        <dbReference type="EMBL" id="TVZ64871.1"/>
    </source>
</evidence>
<comment type="caution">
    <text evidence="2">The sequence shown here is derived from an EMBL/GenBank/DDBJ whole genome shotgun (WGS) entry which is preliminary data.</text>
</comment>
<proteinExistence type="predicted"/>
<dbReference type="EMBL" id="VISO01000003">
    <property type="protein sequence ID" value="TVZ64871.1"/>
    <property type="molecule type" value="Genomic_DNA"/>
</dbReference>
<feature type="signal peptide" evidence="1">
    <location>
        <begin position="1"/>
        <end position="20"/>
    </location>
</feature>
<protein>
    <submittedName>
        <fullName evidence="2">Uncharacterized protein</fullName>
    </submittedName>
</protein>
<evidence type="ECO:0000256" key="1">
    <source>
        <dbReference type="SAM" id="SignalP"/>
    </source>
</evidence>
<keyword evidence="1" id="KW-0732">Signal</keyword>
<sequence>MKKVTLVISVLFGSFTSAFALQLAPLAALLGPAIIEAKVRTEGHQYHGVDVAMSEYLAADPSLKGYNPRVERVEDEEMVGFKIVLSNVPEIECNSFFEFPETYRRVVVNGRDAATSESACVGLNEVEAYPSP</sequence>
<evidence type="ECO:0000313" key="3">
    <source>
        <dbReference type="Proteomes" id="UP000319824"/>
    </source>
</evidence>
<dbReference type="Proteomes" id="UP000319824">
    <property type="component" value="Unassembled WGS sequence"/>
</dbReference>
<feature type="chain" id="PRO_5021891818" evidence="1">
    <location>
        <begin position="21"/>
        <end position="132"/>
    </location>
</feature>
<organism evidence="2 3">
    <name type="scientific">Rhizobium mongolense USDA 1844</name>
    <dbReference type="NCBI Taxonomy" id="1079460"/>
    <lineage>
        <taxon>Bacteria</taxon>
        <taxon>Pseudomonadati</taxon>
        <taxon>Pseudomonadota</taxon>
        <taxon>Alphaproteobacteria</taxon>
        <taxon>Hyphomicrobiales</taxon>
        <taxon>Rhizobiaceae</taxon>
        <taxon>Rhizobium/Agrobacterium group</taxon>
        <taxon>Rhizobium</taxon>
    </lineage>
</organism>
<accession>A0A559SRB5</accession>
<gene>
    <name evidence="2" type="ORF">BCL32_5142</name>
</gene>
<name>A0A559SRB5_9HYPH</name>
<dbReference type="RefSeq" id="WP_022716412.1">
    <property type="nucleotide sequence ID" value="NZ_ATTQ01000010.1"/>
</dbReference>
<dbReference type="AlphaFoldDB" id="A0A559SRB5"/>